<protein>
    <submittedName>
        <fullName evidence="1">Uncharacterized protein</fullName>
    </submittedName>
</protein>
<dbReference type="EMBL" id="BAAATE010000009">
    <property type="protein sequence ID" value="GAA2665021.1"/>
    <property type="molecule type" value="Genomic_DNA"/>
</dbReference>
<evidence type="ECO:0000313" key="2">
    <source>
        <dbReference type="Proteomes" id="UP001501666"/>
    </source>
</evidence>
<dbReference type="Proteomes" id="UP001501666">
    <property type="component" value="Unassembled WGS sequence"/>
</dbReference>
<keyword evidence="2" id="KW-1185">Reference proteome</keyword>
<gene>
    <name evidence="1" type="ORF">GCM10010412_041010</name>
</gene>
<name>A0ABN3S0E0_9ACTN</name>
<accession>A0ABN3S0E0</accession>
<reference evidence="1 2" key="1">
    <citation type="journal article" date="2019" name="Int. J. Syst. Evol. Microbiol.">
        <title>The Global Catalogue of Microorganisms (GCM) 10K type strain sequencing project: providing services to taxonomists for standard genome sequencing and annotation.</title>
        <authorList>
            <consortium name="The Broad Institute Genomics Platform"/>
            <consortium name="The Broad Institute Genome Sequencing Center for Infectious Disease"/>
            <person name="Wu L."/>
            <person name="Ma J."/>
        </authorList>
    </citation>
    <scope>NUCLEOTIDE SEQUENCE [LARGE SCALE GENOMIC DNA]</scope>
    <source>
        <strain evidence="1 2">JCM 6835</strain>
    </source>
</reference>
<sequence length="131" mass="14742">MNDRTDGTQRTRAWNPDAVERMTLAGLLDCGGEAASACRSALLAGDEFHVWEERVSIRELLGIYRRRERYIRRKGIPSLGFAEAIEDLKACDFAQVLLGYVKSDQLPYHFQLFLAPDVSHVVACLGASRDR</sequence>
<proteinExistence type="predicted"/>
<comment type="caution">
    <text evidence="1">The sequence shown here is derived from an EMBL/GenBank/DDBJ whole genome shotgun (WGS) entry which is preliminary data.</text>
</comment>
<evidence type="ECO:0000313" key="1">
    <source>
        <dbReference type="EMBL" id="GAA2665021.1"/>
    </source>
</evidence>
<organism evidence="1 2">
    <name type="scientific">Nonomuraea recticatena</name>
    <dbReference type="NCBI Taxonomy" id="46178"/>
    <lineage>
        <taxon>Bacteria</taxon>
        <taxon>Bacillati</taxon>
        <taxon>Actinomycetota</taxon>
        <taxon>Actinomycetes</taxon>
        <taxon>Streptosporangiales</taxon>
        <taxon>Streptosporangiaceae</taxon>
        <taxon>Nonomuraea</taxon>
    </lineage>
</organism>